<sequence>MKKFTIMMMVFVLSLMVSSATVASGVKEEVKQATMTIEKVYYAKDSGYYMAHTKKDQDGRFWVLQVTDIGNTKENKSFTNALQKQYQGKKVVVTYTEPIDTDEEVEIWSVKLK</sequence>
<dbReference type="AlphaFoldDB" id="A0A2W6QJX7"/>
<dbReference type="Proteomes" id="UP000249204">
    <property type="component" value="Unassembled WGS sequence"/>
</dbReference>
<name>A0A2W6QJX7_9BACL</name>
<comment type="caution">
    <text evidence="2">The sequence shown here is derived from an EMBL/GenBank/DDBJ whole genome shotgun (WGS) entry which is preliminary data.</text>
</comment>
<gene>
    <name evidence="2" type="ORF">DN757_02115</name>
</gene>
<feature type="signal peptide" evidence="1">
    <location>
        <begin position="1"/>
        <end position="23"/>
    </location>
</feature>
<evidence type="ECO:0000313" key="2">
    <source>
        <dbReference type="EMBL" id="PZT57473.1"/>
    </source>
</evidence>
<reference evidence="2 3" key="1">
    <citation type="submission" date="2018-06" db="EMBL/GenBank/DDBJ databases">
        <title>Isolation of heavy metals resistant Paenibacillus silvae NC2 from Gold-Copper mine in ZiJin, China.</title>
        <authorList>
            <person name="Xu J."/>
            <person name="Mazhar H.S."/>
            <person name="Rensing C."/>
        </authorList>
    </citation>
    <scope>NUCLEOTIDE SEQUENCE [LARGE SCALE GENOMIC DNA]</scope>
    <source>
        <strain evidence="2 3">NC2</strain>
    </source>
</reference>
<dbReference type="RefSeq" id="WP_111268624.1">
    <property type="nucleotide sequence ID" value="NZ_QKWW01000006.1"/>
</dbReference>
<feature type="chain" id="PRO_5039429571" description="DUF3889 domain-containing protein" evidence="1">
    <location>
        <begin position="24"/>
        <end position="113"/>
    </location>
</feature>
<organism evidence="2 3">
    <name type="scientific">Paenibacillus silvae</name>
    <dbReference type="NCBI Taxonomy" id="1325358"/>
    <lineage>
        <taxon>Bacteria</taxon>
        <taxon>Bacillati</taxon>
        <taxon>Bacillota</taxon>
        <taxon>Bacilli</taxon>
        <taxon>Bacillales</taxon>
        <taxon>Paenibacillaceae</taxon>
        <taxon>Paenibacillus</taxon>
    </lineage>
</organism>
<evidence type="ECO:0000313" key="3">
    <source>
        <dbReference type="Proteomes" id="UP000249204"/>
    </source>
</evidence>
<accession>A0A2W6QJX7</accession>
<evidence type="ECO:0008006" key="4">
    <source>
        <dbReference type="Google" id="ProtNLM"/>
    </source>
</evidence>
<keyword evidence="1" id="KW-0732">Signal</keyword>
<proteinExistence type="predicted"/>
<evidence type="ECO:0000256" key="1">
    <source>
        <dbReference type="SAM" id="SignalP"/>
    </source>
</evidence>
<protein>
    <recommendedName>
        <fullName evidence="4">DUF3889 domain-containing protein</fullName>
    </recommendedName>
</protein>
<dbReference type="EMBL" id="QKWW01000006">
    <property type="protein sequence ID" value="PZT57473.1"/>
    <property type="molecule type" value="Genomic_DNA"/>
</dbReference>